<dbReference type="CDD" id="cd07377">
    <property type="entry name" value="WHTH_GntR"/>
    <property type="match status" value="1"/>
</dbReference>
<feature type="domain" description="HTH gntR-type" evidence="5">
    <location>
        <begin position="30"/>
        <end position="97"/>
    </location>
</feature>
<dbReference type="KEGG" id="sfk:KY5_8098c"/>
<dbReference type="EMBL" id="CP022685">
    <property type="protein sequence ID" value="ATL33116.1"/>
    <property type="molecule type" value="Genomic_DNA"/>
</dbReference>
<dbReference type="RefSeq" id="WP_098246942.1">
    <property type="nucleotide sequence ID" value="NZ_CP022685.1"/>
</dbReference>
<dbReference type="InterPro" id="IPR000524">
    <property type="entry name" value="Tscrpt_reg_HTH_GntR"/>
</dbReference>
<gene>
    <name evidence="6" type="ORF">KY5_8098c</name>
</gene>
<organism evidence="6 7">
    <name type="scientific">Streptomyces formicae</name>
    <dbReference type="NCBI Taxonomy" id="1616117"/>
    <lineage>
        <taxon>Bacteria</taxon>
        <taxon>Bacillati</taxon>
        <taxon>Actinomycetota</taxon>
        <taxon>Actinomycetes</taxon>
        <taxon>Kitasatosporales</taxon>
        <taxon>Streptomycetaceae</taxon>
        <taxon>Streptomyces</taxon>
    </lineage>
</organism>
<evidence type="ECO:0000313" key="7">
    <source>
        <dbReference type="Proteomes" id="UP000221011"/>
    </source>
</evidence>
<dbReference type="GO" id="GO:0003677">
    <property type="term" value="F:DNA binding"/>
    <property type="evidence" value="ECO:0007669"/>
    <property type="project" value="UniProtKB-KW"/>
</dbReference>
<proteinExistence type="predicted"/>
<dbReference type="Pfam" id="PF07702">
    <property type="entry name" value="UTRA"/>
    <property type="match status" value="1"/>
</dbReference>
<dbReference type="SMART" id="SM00345">
    <property type="entry name" value="HTH_GNTR"/>
    <property type="match status" value="1"/>
</dbReference>
<sequence>MGQEATGGDVGWGGAGEPPRATGTSSDSRAQRARRLADLLRQQIIGGAFEDGRLPEEHALARSLDGSRNAVRAALDLLRAEGLITRRRGVGTRVVTAKYGHGLDRLTGLAETLNGYGAVRNEVRVARLVPAPPRSALERLRLPDTSPAVHLERLRRLDGEPLSVDTTWLAPDIGTPLLERDLAGRDVFDLIEEVIGGPLGYADVTVHAITADRDSADLLGIRDGAPLFAIDRLTHLPDGRPVDAESLRVRADRLTLSTSLHRGPR</sequence>
<dbReference type="InterPro" id="IPR036388">
    <property type="entry name" value="WH-like_DNA-bd_sf"/>
</dbReference>
<dbReference type="SUPFAM" id="SSF46785">
    <property type="entry name" value="Winged helix' DNA-binding domain"/>
    <property type="match status" value="1"/>
</dbReference>
<dbReference type="SMART" id="SM00866">
    <property type="entry name" value="UTRA"/>
    <property type="match status" value="1"/>
</dbReference>
<dbReference type="PANTHER" id="PTHR44846">
    <property type="entry name" value="MANNOSYL-D-GLYCERATE TRANSPORT/METABOLISM SYSTEM REPRESSOR MNGR-RELATED"/>
    <property type="match status" value="1"/>
</dbReference>
<evidence type="ECO:0000256" key="1">
    <source>
        <dbReference type="ARBA" id="ARBA00023015"/>
    </source>
</evidence>
<evidence type="ECO:0000259" key="5">
    <source>
        <dbReference type="PROSITE" id="PS50949"/>
    </source>
</evidence>
<dbReference type="Gene3D" id="3.40.1410.10">
    <property type="entry name" value="Chorismate lyase-like"/>
    <property type="match status" value="1"/>
</dbReference>
<dbReference type="SUPFAM" id="SSF64288">
    <property type="entry name" value="Chorismate lyase-like"/>
    <property type="match status" value="1"/>
</dbReference>
<feature type="region of interest" description="Disordered" evidence="4">
    <location>
        <begin position="1"/>
        <end position="32"/>
    </location>
</feature>
<protein>
    <submittedName>
        <fullName evidence="6">Transcriptional regulator, GntR family</fullName>
    </submittedName>
</protein>
<accession>A0A291QNI1</accession>
<dbReference type="PRINTS" id="PR00035">
    <property type="entry name" value="HTHGNTR"/>
</dbReference>
<dbReference type="GO" id="GO:0003700">
    <property type="term" value="F:DNA-binding transcription factor activity"/>
    <property type="evidence" value="ECO:0007669"/>
    <property type="project" value="InterPro"/>
</dbReference>
<evidence type="ECO:0000256" key="4">
    <source>
        <dbReference type="SAM" id="MobiDB-lite"/>
    </source>
</evidence>
<dbReference type="Proteomes" id="UP000221011">
    <property type="component" value="Chromosome"/>
</dbReference>
<evidence type="ECO:0000313" key="6">
    <source>
        <dbReference type="EMBL" id="ATL33116.1"/>
    </source>
</evidence>
<dbReference type="InterPro" id="IPR028978">
    <property type="entry name" value="Chorismate_lyase_/UTRA_dom_sf"/>
</dbReference>
<name>A0A291QNI1_9ACTN</name>
<reference evidence="6 7" key="1">
    <citation type="submission" date="2017-08" db="EMBL/GenBank/DDBJ databases">
        <title>Complete Genome Sequence of Streptomyces formicae KY5, the formicamycin producer.</title>
        <authorList>
            <person name="Holmes N.A."/>
            <person name="Devine R."/>
            <person name="Qin Z."/>
            <person name="Seipke R.F."/>
            <person name="Wilkinson B."/>
            <person name="Hutchings M.I."/>
        </authorList>
    </citation>
    <scope>NUCLEOTIDE SEQUENCE [LARGE SCALE GENOMIC DNA]</scope>
    <source>
        <strain evidence="6 7">KY5</strain>
    </source>
</reference>
<dbReference type="PANTHER" id="PTHR44846:SF17">
    <property type="entry name" value="GNTR-FAMILY TRANSCRIPTIONAL REGULATOR"/>
    <property type="match status" value="1"/>
</dbReference>
<dbReference type="GO" id="GO:0045892">
    <property type="term" value="P:negative regulation of DNA-templated transcription"/>
    <property type="evidence" value="ECO:0007669"/>
    <property type="project" value="TreeGrafter"/>
</dbReference>
<dbReference type="AlphaFoldDB" id="A0A291QNI1"/>
<dbReference type="InterPro" id="IPR036390">
    <property type="entry name" value="WH_DNA-bd_sf"/>
</dbReference>
<dbReference type="Gene3D" id="1.10.10.10">
    <property type="entry name" value="Winged helix-like DNA-binding domain superfamily/Winged helix DNA-binding domain"/>
    <property type="match status" value="1"/>
</dbReference>
<evidence type="ECO:0000256" key="3">
    <source>
        <dbReference type="ARBA" id="ARBA00023163"/>
    </source>
</evidence>
<dbReference type="InterPro" id="IPR011663">
    <property type="entry name" value="UTRA"/>
</dbReference>
<dbReference type="PROSITE" id="PS50949">
    <property type="entry name" value="HTH_GNTR"/>
    <property type="match status" value="1"/>
</dbReference>
<keyword evidence="1" id="KW-0805">Transcription regulation</keyword>
<evidence type="ECO:0000256" key="2">
    <source>
        <dbReference type="ARBA" id="ARBA00023125"/>
    </source>
</evidence>
<keyword evidence="7" id="KW-1185">Reference proteome</keyword>
<dbReference type="Pfam" id="PF00392">
    <property type="entry name" value="GntR"/>
    <property type="match status" value="1"/>
</dbReference>
<keyword evidence="3" id="KW-0804">Transcription</keyword>
<keyword evidence="2" id="KW-0238">DNA-binding</keyword>
<dbReference type="InterPro" id="IPR050679">
    <property type="entry name" value="Bact_HTH_transcr_reg"/>
</dbReference>